<comment type="subcellular location">
    <subcellularLocation>
        <location evidence="1">Periplasm</location>
    </subcellularLocation>
</comment>
<sequence>MQGAAGPKTAAEMPAPEEKTQHMWHKKIVLIAATAFLATGLTACSDDKSGGSDAASDGSLTKVKIALSNQANQSYLPLILASRMGYFKKQGLDVQIVNLQGTPQVSDALLNGQVQGMIGFFDHNLDLQAKGKDTKAVVQLLQAPGMVEMTRSNESSLKSPGDLRGKNVGVTSLGSASSTIGSYLAVHNNIPLNQTHLVAVAAGPTFVAAFQHNRVDAGVTTEPTISTLLKKHLGTIVADMRTAAGTKAALGGPYPGTALTVQTSWEQTHQATTQKMVNAIYQTLQWMESHSAAQITAQVPADFYSGSGKDQYVQALANEMGMYNPTGQMPADAPQTVLRVLDAVDPAVKGHKIDLAKTYTDEYVQKAAQEKSAS</sequence>
<comment type="similarity">
    <text evidence="2">Belongs to the bacterial solute-binding protein SsuA/TauA family.</text>
</comment>
<dbReference type="PANTHER" id="PTHR30024">
    <property type="entry name" value="ALIPHATIC SULFONATES-BINDING PROTEIN-RELATED"/>
    <property type="match status" value="1"/>
</dbReference>
<accession>A0A1H6BUQ4</accession>
<protein>
    <submittedName>
        <fullName evidence="4">NitT/TauT family transport system substrate-binding protein</fullName>
    </submittedName>
</protein>
<dbReference type="OrthoDB" id="9806288at2"/>
<evidence type="ECO:0000256" key="2">
    <source>
        <dbReference type="ARBA" id="ARBA00010742"/>
    </source>
</evidence>
<dbReference type="AlphaFoldDB" id="A0A1H6BUQ4"/>
<dbReference type="Pfam" id="PF13379">
    <property type="entry name" value="NMT1_2"/>
    <property type="match status" value="1"/>
</dbReference>
<gene>
    <name evidence="4" type="ORF">SAMN05216223_107235</name>
</gene>
<dbReference type="PANTHER" id="PTHR30024:SF47">
    <property type="entry name" value="TAURINE-BINDING PERIPLASMIC PROTEIN"/>
    <property type="match status" value="1"/>
</dbReference>
<dbReference type="EMBL" id="FNVU01000007">
    <property type="protein sequence ID" value="SEG64185.1"/>
    <property type="molecule type" value="Genomic_DNA"/>
</dbReference>
<dbReference type="Gene3D" id="3.40.190.10">
    <property type="entry name" value="Periplasmic binding protein-like II"/>
    <property type="match status" value="2"/>
</dbReference>
<organism evidence="4 5">
    <name type="scientific">Actinacidiphila yanglinensis</name>
    <dbReference type="NCBI Taxonomy" id="310779"/>
    <lineage>
        <taxon>Bacteria</taxon>
        <taxon>Bacillati</taxon>
        <taxon>Actinomycetota</taxon>
        <taxon>Actinomycetes</taxon>
        <taxon>Kitasatosporales</taxon>
        <taxon>Streptomycetaceae</taxon>
        <taxon>Actinacidiphila</taxon>
    </lineage>
</organism>
<dbReference type="RefSeq" id="WP_103886951.1">
    <property type="nucleotide sequence ID" value="NZ_FNVU01000007.1"/>
</dbReference>
<keyword evidence="3" id="KW-0732">Signal</keyword>
<reference evidence="4 5" key="1">
    <citation type="submission" date="2016-10" db="EMBL/GenBank/DDBJ databases">
        <authorList>
            <person name="de Groot N.N."/>
        </authorList>
    </citation>
    <scope>NUCLEOTIDE SEQUENCE [LARGE SCALE GENOMIC DNA]</scope>
    <source>
        <strain evidence="4 5">CGMCC 4.2023</strain>
    </source>
</reference>
<name>A0A1H6BUQ4_9ACTN</name>
<evidence type="ECO:0000313" key="4">
    <source>
        <dbReference type="EMBL" id="SEG64185.1"/>
    </source>
</evidence>
<dbReference type="Proteomes" id="UP000236754">
    <property type="component" value="Unassembled WGS sequence"/>
</dbReference>
<keyword evidence="5" id="KW-1185">Reference proteome</keyword>
<evidence type="ECO:0000313" key="5">
    <source>
        <dbReference type="Proteomes" id="UP000236754"/>
    </source>
</evidence>
<evidence type="ECO:0000256" key="3">
    <source>
        <dbReference type="ARBA" id="ARBA00022729"/>
    </source>
</evidence>
<evidence type="ECO:0000256" key="1">
    <source>
        <dbReference type="ARBA" id="ARBA00004418"/>
    </source>
</evidence>
<proteinExistence type="inferred from homology"/>
<dbReference type="SUPFAM" id="SSF53850">
    <property type="entry name" value="Periplasmic binding protein-like II"/>
    <property type="match status" value="1"/>
</dbReference>
<dbReference type="GO" id="GO:0042918">
    <property type="term" value="P:alkanesulfonate transmembrane transport"/>
    <property type="evidence" value="ECO:0007669"/>
    <property type="project" value="TreeGrafter"/>
</dbReference>
<dbReference type="GO" id="GO:0042597">
    <property type="term" value="C:periplasmic space"/>
    <property type="evidence" value="ECO:0007669"/>
    <property type="project" value="UniProtKB-SubCell"/>
</dbReference>